<reference evidence="9 10" key="1">
    <citation type="journal article" date="2016" name="Nat. Commun.">
        <title>Thousands of microbial genomes shed light on interconnected biogeochemical processes in an aquifer system.</title>
        <authorList>
            <person name="Anantharaman K."/>
            <person name="Brown C.T."/>
            <person name="Hug L.A."/>
            <person name="Sharon I."/>
            <person name="Castelle C.J."/>
            <person name="Probst A.J."/>
            <person name="Thomas B.C."/>
            <person name="Singh A."/>
            <person name="Wilkins M.J."/>
            <person name="Karaoz U."/>
            <person name="Brodie E.L."/>
            <person name="Williams K.H."/>
            <person name="Hubbard S.S."/>
            <person name="Banfield J.F."/>
        </authorList>
    </citation>
    <scope>NUCLEOTIDE SEQUENCE [LARGE SCALE GENOMIC DNA]</scope>
</reference>
<proteinExistence type="inferred from homology"/>
<evidence type="ECO:0000313" key="10">
    <source>
        <dbReference type="Proteomes" id="UP000176770"/>
    </source>
</evidence>
<dbReference type="InterPro" id="IPR023627">
    <property type="entry name" value="Rcmb_RecR"/>
</dbReference>
<dbReference type="PROSITE" id="PS50880">
    <property type="entry name" value="TOPRIM"/>
    <property type="match status" value="1"/>
</dbReference>
<gene>
    <name evidence="7" type="primary">recR</name>
    <name evidence="9" type="ORF">A3F94_01235</name>
</gene>
<name>A0A1G2HHR8_9BACT</name>
<dbReference type="EMBL" id="MHOK01000016">
    <property type="protein sequence ID" value="OGZ61791.1"/>
    <property type="molecule type" value="Genomic_DNA"/>
</dbReference>
<dbReference type="HAMAP" id="MF_00017">
    <property type="entry name" value="RecR"/>
    <property type="match status" value="1"/>
</dbReference>
<comment type="function">
    <text evidence="7">May play a role in DNA repair. It seems to be involved in an RecBC-independent recombinational process of DNA repair. It may act with RecF and RecO.</text>
</comment>
<dbReference type="GO" id="GO:0003677">
    <property type="term" value="F:DNA binding"/>
    <property type="evidence" value="ECO:0007669"/>
    <property type="project" value="UniProtKB-UniRule"/>
</dbReference>
<organism evidence="9 10">
    <name type="scientific">Candidatus Spechtbacteria bacterium RIFCSPLOWO2_12_FULL_38_22</name>
    <dbReference type="NCBI Taxonomy" id="1802165"/>
    <lineage>
        <taxon>Bacteria</taxon>
        <taxon>Candidatus Spechtiibacteriota</taxon>
    </lineage>
</organism>
<keyword evidence="6 7" id="KW-0234">DNA repair</keyword>
<dbReference type="GO" id="GO:0008270">
    <property type="term" value="F:zinc ion binding"/>
    <property type="evidence" value="ECO:0007669"/>
    <property type="project" value="UniProtKB-KW"/>
</dbReference>
<dbReference type="Proteomes" id="UP000176770">
    <property type="component" value="Unassembled WGS sequence"/>
</dbReference>
<feature type="domain" description="Toprim" evidence="8">
    <location>
        <begin position="81"/>
        <end position="179"/>
    </location>
</feature>
<keyword evidence="1 7" id="KW-0479">Metal-binding</keyword>
<evidence type="ECO:0000256" key="3">
    <source>
        <dbReference type="ARBA" id="ARBA00022771"/>
    </source>
</evidence>
<comment type="caution">
    <text evidence="9">The sequence shown here is derived from an EMBL/GenBank/DDBJ whole genome shotgun (WGS) entry which is preliminary data.</text>
</comment>
<dbReference type="InterPro" id="IPR006171">
    <property type="entry name" value="TOPRIM_dom"/>
</dbReference>
<evidence type="ECO:0000313" key="9">
    <source>
        <dbReference type="EMBL" id="OGZ61791.1"/>
    </source>
</evidence>
<dbReference type="PANTHER" id="PTHR30446:SF0">
    <property type="entry name" value="RECOMBINATION PROTEIN RECR"/>
    <property type="match status" value="1"/>
</dbReference>
<dbReference type="InterPro" id="IPR000093">
    <property type="entry name" value="DNA_Rcmb_RecR"/>
</dbReference>
<evidence type="ECO:0000256" key="6">
    <source>
        <dbReference type="ARBA" id="ARBA00023204"/>
    </source>
</evidence>
<dbReference type="Gene3D" id="3.40.1360.10">
    <property type="match status" value="1"/>
</dbReference>
<keyword evidence="5 7" id="KW-0233">DNA recombination</keyword>
<protein>
    <recommendedName>
        <fullName evidence="7">Recombination protein RecR</fullName>
    </recommendedName>
</protein>
<dbReference type="AlphaFoldDB" id="A0A1G2HHR8"/>
<keyword evidence="4 7" id="KW-0862">Zinc</keyword>
<sequence length="200" mass="22852">MLPKPLQQLQKFFEKFPGIGPRQASRFVFFLSKQPKEYIESFIQSLQSMSTEVKLCSNCNLPGLKKNNLCTICSDSRRDKKTIYVVEKEGDALNLEKTNIHNGVYFVLGKNISPVEKTQSAKEQVKNLVKKLKRETNPEVILALNNTREGNFTAMYIKEMFKENELNNVTLTSLGRGLSTGSELEYADEETLRNALKNRH</sequence>
<comment type="caution">
    <text evidence="7">Lacks conserved residue(s) required for the propagation of feature annotation.</text>
</comment>
<evidence type="ECO:0000256" key="4">
    <source>
        <dbReference type="ARBA" id="ARBA00022833"/>
    </source>
</evidence>
<keyword evidence="2 7" id="KW-0227">DNA damage</keyword>
<keyword evidence="3 7" id="KW-0863">Zinc-finger</keyword>
<dbReference type="Pfam" id="PF21176">
    <property type="entry name" value="RecR_HhH"/>
    <property type="match status" value="1"/>
</dbReference>
<evidence type="ECO:0000256" key="2">
    <source>
        <dbReference type="ARBA" id="ARBA00022763"/>
    </source>
</evidence>
<dbReference type="GO" id="GO:0006281">
    <property type="term" value="P:DNA repair"/>
    <property type="evidence" value="ECO:0007669"/>
    <property type="project" value="UniProtKB-UniRule"/>
</dbReference>
<dbReference type="SUPFAM" id="SSF111304">
    <property type="entry name" value="Recombination protein RecR"/>
    <property type="match status" value="1"/>
</dbReference>
<evidence type="ECO:0000256" key="7">
    <source>
        <dbReference type="HAMAP-Rule" id="MF_00017"/>
    </source>
</evidence>
<evidence type="ECO:0000259" key="8">
    <source>
        <dbReference type="PROSITE" id="PS50880"/>
    </source>
</evidence>
<dbReference type="Pfam" id="PF13662">
    <property type="entry name" value="Toprim_4"/>
    <property type="match status" value="1"/>
</dbReference>
<accession>A0A1G2HHR8</accession>
<dbReference type="SMART" id="SM00493">
    <property type="entry name" value="TOPRIM"/>
    <property type="match status" value="1"/>
</dbReference>
<dbReference type="PANTHER" id="PTHR30446">
    <property type="entry name" value="RECOMBINATION PROTEIN RECR"/>
    <property type="match status" value="1"/>
</dbReference>
<evidence type="ECO:0000256" key="1">
    <source>
        <dbReference type="ARBA" id="ARBA00022723"/>
    </source>
</evidence>
<comment type="similarity">
    <text evidence="7">Belongs to the RecR family.</text>
</comment>
<dbReference type="Gene3D" id="1.10.8.420">
    <property type="entry name" value="RecR Domain 1"/>
    <property type="match status" value="1"/>
</dbReference>
<dbReference type="Pfam" id="PF21175">
    <property type="entry name" value="RecR_C"/>
    <property type="match status" value="1"/>
</dbReference>
<evidence type="ECO:0000256" key="5">
    <source>
        <dbReference type="ARBA" id="ARBA00023172"/>
    </source>
</evidence>
<dbReference type="GO" id="GO:0006310">
    <property type="term" value="P:DNA recombination"/>
    <property type="evidence" value="ECO:0007669"/>
    <property type="project" value="UniProtKB-UniRule"/>
</dbReference>
<dbReference type="STRING" id="1802165.A3F94_01235"/>
<dbReference type="NCBIfam" id="TIGR00615">
    <property type="entry name" value="recR"/>
    <property type="match status" value="1"/>
</dbReference>